<dbReference type="Pfam" id="PF04063">
    <property type="entry name" value="DUF383"/>
    <property type="match status" value="1"/>
</dbReference>
<organism evidence="5">
    <name type="scientific">Pectinophora gossypiella</name>
    <name type="common">Cotton pink bollworm</name>
    <name type="synonym">Depressaria gossypiella</name>
    <dbReference type="NCBI Taxonomy" id="13191"/>
    <lineage>
        <taxon>Eukaryota</taxon>
        <taxon>Metazoa</taxon>
        <taxon>Ecdysozoa</taxon>
        <taxon>Arthropoda</taxon>
        <taxon>Hexapoda</taxon>
        <taxon>Insecta</taxon>
        <taxon>Pterygota</taxon>
        <taxon>Neoptera</taxon>
        <taxon>Endopterygota</taxon>
        <taxon>Lepidoptera</taxon>
        <taxon>Glossata</taxon>
        <taxon>Ditrysia</taxon>
        <taxon>Gelechioidea</taxon>
        <taxon>Gelechiidae</taxon>
        <taxon>Apatetrinae</taxon>
        <taxon>Pectinophora</taxon>
    </lineage>
</organism>
<evidence type="ECO:0000313" key="5">
    <source>
        <dbReference type="EMBL" id="JAT84878.1"/>
    </source>
</evidence>
<dbReference type="AlphaFoldDB" id="A0A1E1WD15"/>
<dbReference type="SUPFAM" id="SSF48371">
    <property type="entry name" value="ARM repeat"/>
    <property type="match status" value="1"/>
</dbReference>
<evidence type="ECO:0000256" key="2">
    <source>
        <dbReference type="ARBA" id="ARBA00014076"/>
    </source>
</evidence>
<gene>
    <name evidence="5" type="ORF">g.2386</name>
</gene>
<evidence type="ECO:0000256" key="1">
    <source>
        <dbReference type="ARBA" id="ARBA00006712"/>
    </source>
</evidence>
<comment type="similarity">
    <text evidence="1">Belongs to the HGH1 family.</text>
</comment>
<reference evidence="5" key="1">
    <citation type="submission" date="2015-09" db="EMBL/GenBank/DDBJ databases">
        <title>De novo assembly of Pectinophora gossypiella (Pink Bollworm) gut transcriptome.</title>
        <authorList>
            <person name="Tassone E.E."/>
        </authorList>
    </citation>
    <scope>NUCLEOTIDE SEQUENCE</scope>
</reference>
<dbReference type="InterPro" id="IPR016024">
    <property type="entry name" value="ARM-type_fold"/>
</dbReference>
<dbReference type="InterPro" id="IPR007206">
    <property type="entry name" value="Protein_HGH1_C"/>
</dbReference>
<protein>
    <recommendedName>
        <fullName evidence="2">Protein HGH1 homolog</fullName>
    </recommendedName>
</protein>
<dbReference type="Pfam" id="PF04064">
    <property type="entry name" value="DUF384"/>
    <property type="match status" value="1"/>
</dbReference>
<evidence type="ECO:0000259" key="3">
    <source>
        <dbReference type="Pfam" id="PF04063"/>
    </source>
</evidence>
<dbReference type="InterPro" id="IPR039717">
    <property type="entry name" value="Hgh1"/>
</dbReference>
<accession>A0A1E1WD15</accession>
<evidence type="ECO:0000259" key="4">
    <source>
        <dbReference type="Pfam" id="PF04064"/>
    </source>
</evidence>
<dbReference type="InterPro" id="IPR011989">
    <property type="entry name" value="ARM-like"/>
</dbReference>
<dbReference type="EMBL" id="GDQN01006176">
    <property type="protein sequence ID" value="JAT84878.1"/>
    <property type="molecule type" value="Transcribed_RNA"/>
</dbReference>
<dbReference type="PANTHER" id="PTHR13387:SF9">
    <property type="entry name" value="PROTEIN HGH1 HOMOLOG"/>
    <property type="match status" value="1"/>
</dbReference>
<feature type="non-terminal residue" evidence="5">
    <location>
        <position position="1"/>
    </location>
</feature>
<name>A0A1E1WD15_PECGO</name>
<sequence length="380" mass="43740">RKYAHVSVFSEYYQLKSTMAQDPLDEMLEFLKPESRVDLKHISLDHLLGLSGSEDGIQTLLRNDQIIQSIIELTDDKVEAIAKSALLIIVNITATAKGATEVLKHKPCNYKNIIELLIGYVLNPQKRDVDAACMILSNITRLEDELEVCIDTFIPHLNNILNAFVNVDFNKRGSDLEYLAPMFSNLSCNHRVRKWLTEENPHVPLIKLLPFCNYELSNIRRGGSVGTVRNLAFDLDLHDFLLNPNLDLLSYLLNPLMGNEEYPDDEMDSLPIALQYLPKEKKRDNDPDIRKMIIETLNKFCSKRHCREILRDNGVYYVLREYHKWEKDPKALLACENVVDILIQKECEVGAEDLSQVDVPKDMKEKFAKMDEDYLKTVES</sequence>
<dbReference type="PANTHER" id="PTHR13387">
    <property type="entry name" value="PROTEIN HGH1 HOMOLOG"/>
    <property type="match status" value="1"/>
</dbReference>
<dbReference type="OrthoDB" id="338814at2759"/>
<proteinExistence type="inferred from homology"/>
<feature type="domain" description="Protein HGH1 C-terminal" evidence="4">
    <location>
        <begin position="297"/>
        <end position="348"/>
    </location>
</feature>
<feature type="domain" description="Protein HGH1 N-terminal" evidence="3">
    <location>
        <begin position="121"/>
        <end position="291"/>
    </location>
</feature>
<dbReference type="InterPro" id="IPR007205">
    <property type="entry name" value="Protein_HGH1_N"/>
</dbReference>
<dbReference type="Gene3D" id="1.25.10.10">
    <property type="entry name" value="Leucine-rich Repeat Variant"/>
    <property type="match status" value="1"/>
</dbReference>